<dbReference type="InterPro" id="IPR010730">
    <property type="entry name" value="HET"/>
</dbReference>
<name>A0A1Y2A0E6_9PLEO</name>
<reference evidence="2 3" key="1">
    <citation type="submission" date="2016-07" db="EMBL/GenBank/DDBJ databases">
        <title>Pervasive Adenine N6-methylation of Active Genes in Fungi.</title>
        <authorList>
            <consortium name="DOE Joint Genome Institute"/>
            <person name="Mondo S.J."/>
            <person name="Dannebaum R.O."/>
            <person name="Kuo R.C."/>
            <person name="Labutti K."/>
            <person name="Haridas S."/>
            <person name="Kuo A."/>
            <person name="Salamov A."/>
            <person name="Ahrendt S.R."/>
            <person name="Lipzen A."/>
            <person name="Sullivan W."/>
            <person name="Andreopoulos W.B."/>
            <person name="Clum A."/>
            <person name="Lindquist E."/>
            <person name="Daum C."/>
            <person name="Ramamoorthy G.K."/>
            <person name="Gryganskyi A."/>
            <person name="Culley D."/>
            <person name="Magnuson J.K."/>
            <person name="James T.Y."/>
            <person name="O'Malley M.A."/>
            <person name="Stajich J.E."/>
            <person name="Spatafora J.W."/>
            <person name="Visel A."/>
            <person name="Grigoriev I.V."/>
        </authorList>
    </citation>
    <scope>NUCLEOTIDE SEQUENCE [LARGE SCALE GENOMIC DNA]</scope>
    <source>
        <strain evidence="2 3">CBS 115471</strain>
    </source>
</reference>
<keyword evidence="3" id="KW-1185">Reference proteome</keyword>
<dbReference type="PANTHER" id="PTHR10622">
    <property type="entry name" value="HET DOMAIN-CONTAINING PROTEIN"/>
    <property type="match status" value="1"/>
</dbReference>
<dbReference type="PANTHER" id="PTHR10622:SF10">
    <property type="entry name" value="HET DOMAIN-CONTAINING PROTEIN"/>
    <property type="match status" value="1"/>
</dbReference>
<evidence type="ECO:0000313" key="2">
    <source>
        <dbReference type="EMBL" id="ORY15982.1"/>
    </source>
</evidence>
<feature type="domain" description="Heterokaryon incompatibility" evidence="1">
    <location>
        <begin position="26"/>
        <end position="110"/>
    </location>
</feature>
<dbReference type="EMBL" id="MCFA01000021">
    <property type="protein sequence ID" value="ORY15982.1"/>
    <property type="molecule type" value="Genomic_DNA"/>
</dbReference>
<proteinExistence type="predicted"/>
<dbReference type="Proteomes" id="UP000193144">
    <property type="component" value="Unassembled WGS sequence"/>
</dbReference>
<dbReference type="STRING" id="1231657.A0A1Y2A0E6"/>
<dbReference type="AlphaFoldDB" id="A0A1Y2A0E6"/>
<protein>
    <submittedName>
        <fullName evidence="2">Heterokaryon incompatibility protein-domain-containing protein</fullName>
    </submittedName>
</protein>
<dbReference type="Pfam" id="PF06985">
    <property type="entry name" value="HET"/>
    <property type="match status" value="1"/>
</dbReference>
<sequence length="276" mass="31815">MIRLLRQRSKDDFELKSFTAHTAPPYAILSHTWTDGAEVTYDDLVASTGKDKAGYDKIRFCGQRAAEEGLEYFWVDTCCIDKSSSAELSESINSMYRWYQQADVCYAYIEDWPSELTWADPLRWFTRGWTLQELIAPKKMEFFDGNQKSRGMKFDPLVVEELSRITGISASVLSDRSGDSLRGICYGQRMSWAAYRKTTRIEDIAYCLLGIFHIHMPLLYGEGVKAFTRLQEVILASSTDLSLLAWTQSPEDTQTYRGILSRHPHEFRSQFRTRSL</sequence>
<evidence type="ECO:0000259" key="1">
    <source>
        <dbReference type="Pfam" id="PF06985"/>
    </source>
</evidence>
<dbReference type="OrthoDB" id="20872at2759"/>
<comment type="caution">
    <text evidence="2">The sequence shown here is derived from an EMBL/GenBank/DDBJ whole genome shotgun (WGS) entry which is preliminary data.</text>
</comment>
<organism evidence="2 3">
    <name type="scientific">Clohesyomyces aquaticus</name>
    <dbReference type="NCBI Taxonomy" id="1231657"/>
    <lineage>
        <taxon>Eukaryota</taxon>
        <taxon>Fungi</taxon>
        <taxon>Dikarya</taxon>
        <taxon>Ascomycota</taxon>
        <taxon>Pezizomycotina</taxon>
        <taxon>Dothideomycetes</taxon>
        <taxon>Pleosporomycetidae</taxon>
        <taxon>Pleosporales</taxon>
        <taxon>Lindgomycetaceae</taxon>
        <taxon>Clohesyomyces</taxon>
    </lineage>
</organism>
<evidence type="ECO:0000313" key="3">
    <source>
        <dbReference type="Proteomes" id="UP000193144"/>
    </source>
</evidence>
<accession>A0A1Y2A0E6</accession>
<gene>
    <name evidence="2" type="ORF">BCR34DRAFT_622578</name>
</gene>